<name>A0ABD3W5E8_SINWO</name>
<comment type="caution">
    <text evidence="1">The sequence shown here is derived from an EMBL/GenBank/DDBJ whole genome shotgun (WGS) entry which is preliminary data.</text>
</comment>
<evidence type="ECO:0008006" key="3">
    <source>
        <dbReference type="Google" id="ProtNLM"/>
    </source>
</evidence>
<evidence type="ECO:0000313" key="1">
    <source>
        <dbReference type="EMBL" id="KAL3869106.1"/>
    </source>
</evidence>
<keyword evidence="2" id="KW-1185">Reference proteome</keyword>
<protein>
    <recommendedName>
        <fullName evidence="3">FLYWCH-type domain-containing protein</fullName>
    </recommendedName>
</protein>
<reference evidence="1 2" key="1">
    <citation type="submission" date="2024-11" db="EMBL/GenBank/DDBJ databases">
        <title>Chromosome-level genome assembly of the freshwater bivalve Anodonta woodiana.</title>
        <authorList>
            <person name="Chen X."/>
        </authorList>
    </citation>
    <scope>NUCLEOTIDE SEQUENCE [LARGE SCALE GENOMIC DNA]</scope>
    <source>
        <strain evidence="1">MN2024</strain>
        <tissue evidence="1">Gills</tissue>
    </source>
</reference>
<dbReference type="EMBL" id="JBJQND010000008">
    <property type="protein sequence ID" value="KAL3869106.1"/>
    <property type="molecule type" value="Genomic_DNA"/>
</dbReference>
<proteinExistence type="predicted"/>
<dbReference type="Proteomes" id="UP001634394">
    <property type="component" value="Unassembled WGS sequence"/>
</dbReference>
<evidence type="ECO:0000313" key="2">
    <source>
        <dbReference type="Proteomes" id="UP001634394"/>
    </source>
</evidence>
<sequence length="171" mass="19346">MPYVDFNEHELDVAREMNNQINPNGNIRVKYRDGKFSAGYKLRDGRKCKFWSCDDRNVAAYQQPQQRYRQTLMHDLCHRDIRKYHCRDGTVTVFTKCGNASNASVSTLVSSALAAQLAGFIVDTEPSAARIQHITDRLTPAEKIISESLTDDPRDGVIVVTRPYETTAGFS</sequence>
<dbReference type="AlphaFoldDB" id="A0ABD3W5E8"/>
<accession>A0ABD3W5E8</accession>
<organism evidence="1 2">
    <name type="scientific">Sinanodonta woodiana</name>
    <name type="common">Chinese pond mussel</name>
    <name type="synonym">Anodonta woodiana</name>
    <dbReference type="NCBI Taxonomy" id="1069815"/>
    <lineage>
        <taxon>Eukaryota</taxon>
        <taxon>Metazoa</taxon>
        <taxon>Spiralia</taxon>
        <taxon>Lophotrochozoa</taxon>
        <taxon>Mollusca</taxon>
        <taxon>Bivalvia</taxon>
        <taxon>Autobranchia</taxon>
        <taxon>Heteroconchia</taxon>
        <taxon>Palaeoheterodonta</taxon>
        <taxon>Unionida</taxon>
        <taxon>Unionoidea</taxon>
        <taxon>Unionidae</taxon>
        <taxon>Unioninae</taxon>
        <taxon>Sinanodonta</taxon>
    </lineage>
</organism>
<gene>
    <name evidence="1" type="ORF">ACJMK2_041831</name>
</gene>